<dbReference type="GeneID" id="130509991"/>
<gene>
    <name evidence="3" type="primary">LOC130509991</name>
</gene>
<dbReference type="RefSeq" id="XP_056862308.1">
    <property type="nucleotide sequence ID" value="XM_057006328.1"/>
</dbReference>
<dbReference type="Pfam" id="PF13966">
    <property type="entry name" value="zf-RVT"/>
    <property type="match status" value="1"/>
</dbReference>
<sequence>MIGFMIGFNGTVQGFFRSNRGLRQAFPKRVSSPIRYLGVSLCTKKLSLANCEPLIQQCIKIINSLCGAYLWKGTTEGNHSAKVSWETVTLSKQEGGLGIRDLVWWNKASSIKMVWLLFFRGGSIWVAWFIENILSGNLSNLWTLKEKQSHSSATKKILRVRDYVYSWIKIVPHNGRSSRFWSDNWSPFSNIRRYLELPPSTSLGIRPTTTLADLHRQDRWALPQPRSEAMLNIHVFLSSITLSEEPDEFVWSPLGTPLSSFSKGMIYNAIKHHEQKVAWSKIVWSSRSIPRHNFLTWLIVLNRSPTKDRMINWGLQSDPACGLCTGFAETRDHLYF</sequence>
<accession>A0A9W3DF13</accession>
<name>A0A9W3DF13_RAPSA</name>
<evidence type="ECO:0000259" key="1">
    <source>
        <dbReference type="Pfam" id="PF13966"/>
    </source>
</evidence>
<dbReference type="AlphaFoldDB" id="A0A9W3DF13"/>
<feature type="domain" description="Reverse transcriptase zinc-binding" evidence="1">
    <location>
        <begin position="261"/>
        <end position="336"/>
    </location>
</feature>
<proteinExistence type="predicted"/>
<evidence type="ECO:0000313" key="2">
    <source>
        <dbReference type="Proteomes" id="UP000504610"/>
    </source>
</evidence>
<dbReference type="OrthoDB" id="1113607at2759"/>
<dbReference type="Proteomes" id="UP000504610">
    <property type="component" value="Chromosome 3"/>
</dbReference>
<organism evidence="2 3">
    <name type="scientific">Raphanus sativus</name>
    <name type="common">Radish</name>
    <name type="synonym">Raphanus raphanistrum var. sativus</name>
    <dbReference type="NCBI Taxonomy" id="3726"/>
    <lineage>
        <taxon>Eukaryota</taxon>
        <taxon>Viridiplantae</taxon>
        <taxon>Streptophyta</taxon>
        <taxon>Embryophyta</taxon>
        <taxon>Tracheophyta</taxon>
        <taxon>Spermatophyta</taxon>
        <taxon>Magnoliopsida</taxon>
        <taxon>eudicotyledons</taxon>
        <taxon>Gunneridae</taxon>
        <taxon>Pentapetalae</taxon>
        <taxon>rosids</taxon>
        <taxon>malvids</taxon>
        <taxon>Brassicales</taxon>
        <taxon>Brassicaceae</taxon>
        <taxon>Brassiceae</taxon>
        <taxon>Raphanus</taxon>
    </lineage>
</organism>
<dbReference type="PANTHER" id="PTHR33116:SF80">
    <property type="entry name" value="REVERSE TRANSCRIPTASE ZINC-BINDING DOMAIN-CONTAINING PROTEIN"/>
    <property type="match status" value="1"/>
</dbReference>
<reference evidence="3" key="2">
    <citation type="submission" date="2025-08" db="UniProtKB">
        <authorList>
            <consortium name="RefSeq"/>
        </authorList>
    </citation>
    <scope>IDENTIFICATION</scope>
    <source>
        <tissue evidence="3">Leaf</tissue>
    </source>
</reference>
<reference evidence="2" key="1">
    <citation type="journal article" date="2019" name="Database">
        <title>The radish genome database (RadishGD): an integrated information resource for radish genomics.</title>
        <authorList>
            <person name="Yu H.J."/>
            <person name="Baek S."/>
            <person name="Lee Y.J."/>
            <person name="Cho A."/>
            <person name="Mun J.H."/>
        </authorList>
    </citation>
    <scope>NUCLEOTIDE SEQUENCE [LARGE SCALE GENOMIC DNA]</scope>
    <source>
        <strain evidence="2">cv. WK10039</strain>
    </source>
</reference>
<dbReference type="PANTHER" id="PTHR33116">
    <property type="entry name" value="REVERSE TRANSCRIPTASE ZINC-BINDING DOMAIN-CONTAINING PROTEIN-RELATED-RELATED"/>
    <property type="match status" value="1"/>
</dbReference>
<protein>
    <submittedName>
        <fullName evidence="3">Uncharacterized protein LOC130509991</fullName>
    </submittedName>
</protein>
<dbReference type="InterPro" id="IPR026960">
    <property type="entry name" value="RVT-Znf"/>
</dbReference>
<keyword evidence="2" id="KW-1185">Reference proteome</keyword>
<dbReference type="KEGG" id="rsz:130509991"/>
<evidence type="ECO:0000313" key="3">
    <source>
        <dbReference type="RefSeq" id="XP_056862308.1"/>
    </source>
</evidence>